<proteinExistence type="predicted"/>
<dbReference type="EMBL" id="CAJJDP010000196">
    <property type="protein sequence ID" value="CAD8214876.1"/>
    <property type="molecule type" value="Genomic_DNA"/>
</dbReference>
<comment type="caution">
    <text evidence="1">The sequence shown here is derived from an EMBL/GenBank/DDBJ whole genome shotgun (WGS) entry which is preliminary data.</text>
</comment>
<gene>
    <name evidence="1" type="ORF">POCTA_138.1.T1920020</name>
</gene>
<evidence type="ECO:0000313" key="2">
    <source>
        <dbReference type="Proteomes" id="UP000683925"/>
    </source>
</evidence>
<dbReference type="OrthoDB" id="298777at2759"/>
<organism evidence="1 2">
    <name type="scientific">Paramecium octaurelia</name>
    <dbReference type="NCBI Taxonomy" id="43137"/>
    <lineage>
        <taxon>Eukaryota</taxon>
        <taxon>Sar</taxon>
        <taxon>Alveolata</taxon>
        <taxon>Ciliophora</taxon>
        <taxon>Intramacronucleata</taxon>
        <taxon>Oligohymenophorea</taxon>
        <taxon>Peniculida</taxon>
        <taxon>Parameciidae</taxon>
        <taxon>Paramecium</taxon>
    </lineage>
</organism>
<evidence type="ECO:0000313" key="1">
    <source>
        <dbReference type="EMBL" id="CAD8214876.1"/>
    </source>
</evidence>
<sequence length="875" mass="102849">MLSQNITGQSTFFQAKITKLHKRRVKNYQNICSLRQQLYRNFYTIVNQQEITYVYNGSILRIEKNYEGYQQMTNLEQINYLYWQGVYGNNNQRVGYWMATWDGEALTNVGGHYNDDGRKEGNWVEIISTFCALSQVYEIGEYENGLRKGRWKYVYQNKEIGGGEYSQQGEKLGHWKELQKGFQDCSQVFYQGEYKSCKKFGRWDVSWINPYNNKPELIGCETYDEQGNGIQVGNQIELSDEFNVNSQVIYNGEYQNGKKVGRWDIMYREHSNYTFKLIGGGLYDELGEGMKVGKWIELFDGFYNHKQVTQCGQYKSGKKVGRWDIMFRDNSNYPFQLIGGGSYYLICEGIKLGKWIELSEGFDNHSQVTYIGEYKNGKKVGRWDIMFREHSNHQFEMIGGGLFDDKCNQIKQGRWIELSDDFQKLSSVIYDGQYQNGKKVGRWDILLLDFREKKNLLIGGGLFNKQEFPLKQGRWIEVSDGFQHNYQVTYIGDYQNGKKVGRWNIMFREDSSYRFKLIGGGSYGEKSNQIKQGKWIELQHQLQLVFNLIFYGEFNNGIKIGAWNFYYKDLFRNQVKLIGGGSYDKGGKGNKCGKWTLPCHTFCYGQEITWKGKYRNGKKVGQWDIFFTEFDSVGNFVSNQKIGGGMYERKGEEVKIGYWRELWERFDCFHNVIFNGEYKNGQKVGRWNILHRVFRDFPQYQIGGGCYDDQGDGIKHGKWIEWQNDLIEKSEVIYKGEYKNGKKIGLWDTLFQDDLTHSWKLIGGGLYDERGEGTKHGRWIELSEKFESDYWVTFNGQYKNDKKVGRWDIWHWEWVVRKLKLIGGGSYDENCEGSKIGNWIELADEFYRVNQIVSYGQYHNGERVGKWENTKLPRK</sequence>
<keyword evidence="2" id="KW-1185">Reference proteome</keyword>
<dbReference type="PANTHER" id="PTHR33706:SF1">
    <property type="entry name" value="TPR REPEAT PROTEIN"/>
    <property type="match status" value="1"/>
</dbReference>
<dbReference type="Proteomes" id="UP000683925">
    <property type="component" value="Unassembled WGS sequence"/>
</dbReference>
<name>A0A8S1YJ96_PAROT</name>
<protein>
    <submittedName>
        <fullName evidence="1">Uncharacterized protein</fullName>
    </submittedName>
</protein>
<dbReference type="PANTHER" id="PTHR33706">
    <property type="entry name" value="MORN VARIANT REPEAT PROTEIN"/>
    <property type="match status" value="1"/>
</dbReference>
<accession>A0A8S1YJ96</accession>
<dbReference type="AlphaFoldDB" id="A0A8S1YJ96"/>
<reference evidence="1" key="1">
    <citation type="submission" date="2021-01" db="EMBL/GenBank/DDBJ databases">
        <authorList>
            <consortium name="Genoscope - CEA"/>
            <person name="William W."/>
        </authorList>
    </citation>
    <scope>NUCLEOTIDE SEQUENCE</scope>
</reference>